<accession>A0A0N7LAD9</accession>
<feature type="region of interest" description="Disordered" evidence="1">
    <location>
        <begin position="67"/>
        <end position="89"/>
    </location>
</feature>
<reference evidence="2 3" key="1">
    <citation type="submission" date="2014-09" db="EMBL/GenBank/DDBJ databases">
        <authorList>
            <person name="Magalhaes I.L.F."/>
            <person name="Oliveira U."/>
            <person name="Santos F.R."/>
            <person name="Vidigal T.H.D.A."/>
            <person name="Brescovit A.D."/>
            <person name="Santos A.J."/>
        </authorList>
    </citation>
    <scope>NUCLEOTIDE SEQUENCE [LARGE SCALE GENOMIC DNA]</scope>
</reference>
<evidence type="ECO:0000313" key="2">
    <source>
        <dbReference type="EMBL" id="CEH16314.1"/>
    </source>
</evidence>
<protein>
    <submittedName>
        <fullName evidence="2">Uncharacterized protein</fullName>
    </submittedName>
</protein>
<dbReference type="EMBL" id="CCYA01000278">
    <property type="protein sequence ID" value="CEH16314.1"/>
    <property type="molecule type" value="Genomic_DNA"/>
</dbReference>
<evidence type="ECO:0000256" key="1">
    <source>
        <dbReference type="SAM" id="MobiDB-lite"/>
    </source>
</evidence>
<dbReference type="AlphaFoldDB" id="A0A0N7LAD9"/>
<keyword evidence="3" id="KW-1185">Reference proteome</keyword>
<sequence>MMKIVTIRSPISERCCEKEARSSLCLDGPVHIGGAASGVGDDPHTESMLCQSARDYRIHTAVPAPPFSTTCKPKRKKTPCRSGFAKLSA</sequence>
<name>A0A0N7LAD9_9BASI</name>
<dbReference type="Proteomes" id="UP000054845">
    <property type="component" value="Unassembled WGS sequence"/>
</dbReference>
<proteinExistence type="predicted"/>
<organism evidence="2 3">
    <name type="scientific">Ceraceosorus bombacis</name>
    <dbReference type="NCBI Taxonomy" id="401625"/>
    <lineage>
        <taxon>Eukaryota</taxon>
        <taxon>Fungi</taxon>
        <taxon>Dikarya</taxon>
        <taxon>Basidiomycota</taxon>
        <taxon>Ustilaginomycotina</taxon>
        <taxon>Exobasidiomycetes</taxon>
        <taxon>Ceraceosorales</taxon>
        <taxon>Ceraceosoraceae</taxon>
        <taxon>Ceraceosorus</taxon>
    </lineage>
</organism>
<evidence type="ECO:0000313" key="3">
    <source>
        <dbReference type="Proteomes" id="UP000054845"/>
    </source>
</evidence>